<dbReference type="PRINTS" id="PR00081">
    <property type="entry name" value="GDHRDH"/>
</dbReference>
<dbReference type="PANTHER" id="PTHR43157:SF31">
    <property type="entry name" value="PHOSPHATIDYLINOSITOL-GLYCAN BIOSYNTHESIS CLASS F PROTEIN"/>
    <property type="match status" value="1"/>
</dbReference>
<sequence length="349" mass="37424">MASRTEFGVSTPATEVSDAFAEEIKGKNVVITGISPDSIGGAMAMAIASKNPNKLILASRTEKKLAQVAAKILDAYPDVSVVTVLLDLARQQSVIQAAKEINRQIDRLDVIINNAGLMVTTHQFTPEGIEMQFGTNHIGHFLLTGLLLPKLRAAAKLARPGSTRVVNLASQGHRLSPIRFHDLYFAQGAYDVPEDEQPPKGLPEAILKGKDGYPGFLAYGQSKTANILFAIELTNRFKKEGIISFSLHPGSIWTGLSRDLNPDEEVAIKKTSAVWSTHDQGAATAVVAAFDPALSNQHGGYLIDCQLGSAGPRATDNKAARKLWELSEELTGYSFEGALPNIGLLGKLA</sequence>
<dbReference type="Gene3D" id="3.40.50.720">
    <property type="entry name" value="NAD(P)-binding Rossmann-like Domain"/>
    <property type="match status" value="1"/>
</dbReference>
<proteinExistence type="inferred from homology"/>
<dbReference type="Proteomes" id="UP000224634">
    <property type="component" value="Unassembled WGS sequence"/>
</dbReference>
<evidence type="ECO:0000256" key="1">
    <source>
        <dbReference type="ARBA" id="ARBA00006484"/>
    </source>
</evidence>
<dbReference type="AlphaFoldDB" id="A0A2B7Z2G4"/>
<protein>
    <submittedName>
        <fullName evidence="3">Uncharacterized protein</fullName>
    </submittedName>
</protein>
<evidence type="ECO:0000313" key="4">
    <source>
        <dbReference type="Proteomes" id="UP000224634"/>
    </source>
</evidence>
<dbReference type="InterPro" id="IPR036291">
    <property type="entry name" value="NAD(P)-bd_dom_sf"/>
</dbReference>
<dbReference type="EMBL" id="PDNA01000004">
    <property type="protein sequence ID" value="PGH27805.1"/>
    <property type="molecule type" value="Genomic_DNA"/>
</dbReference>
<dbReference type="OrthoDB" id="191139at2759"/>
<evidence type="ECO:0000256" key="2">
    <source>
        <dbReference type="ARBA" id="ARBA00023002"/>
    </source>
</evidence>
<keyword evidence="2" id="KW-0560">Oxidoreductase</keyword>
<evidence type="ECO:0000313" key="3">
    <source>
        <dbReference type="EMBL" id="PGH27805.1"/>
    </source>
</evidence>
<keyword evidence="4" id="KW-1185">Reference proteome</keyword>
<organism evidence="3 4">
    <name type="scientific">Polytolypa hystricis (strain UAMH7299)</name>
    <dbReference type="NCBI Taxonomy" id="1447883"/>
    <lineage>
        <taxon>Eukaryota</taxon>
        <taxon>Fungi</taxon>
        <taxon>Dikarya</taxon>
        <taxon>Ascomycota</taxon>
        <taxon>Pezizomycotina</taxon>
        <taxon>Eurotiomycetes</taxon>
        <taxon>Eurotiomycetidae</taxon>
        <taxon>Onygenales</taxon>
        <taxon>Onygenales incertae sedis</taxon>
        <taxon>Polytolypa</taxon>
    </lineage>
</organism>
<dbReference type="Pfam" id="PF00106">
    <property type="entry name" value="adh_short"/>
    <property type="match status" value="1"/>
</dbReference>
<gene>
    <name evidence="3" type="ORF">AJ80_00593</name>
</gene>
<comment type="similarity">
    <text evidence="1">Belongs to the short-chain dehydrogenases/reductases (SDR) family.</text>
</comment>
<name>A0A2B7Z2G4_POLH7</name>
<dbReference type="GO" id="GO:0016491">
    <property type="term" value="F:oxidoreductase activity"/>
    <property type="evidence" value="ECO:0007669"/>
    <property type="project" value="UniProtKB-KW"/>
</dbReference>
<accession>A0A2B7Z2G4</accession>
<reference evidence="3 4" key="1">
    <citation type="submission" date="2017-10" db="EMBL/GenBank/DDBJ databases">
        <title>Comparative genomics in systemic dimorphic fungi from Ajellomycetaceae.</title>
        <authorList>
            <person name="Munoz J.F."/>
            <person name="Mcewen J.G."/>
            <person name="Clay O.K."/>
            <person name="Cuomo C.A."/>
        </authorList>
    </citation>
    <scope>NUCLEOTIDE SEQUENCE [LARGE SCALE GENOMIC DNA]</scope>
    <source>
        <strain evidence="3 4">UAMH7299</strain>
    </source>
</reference>
<dbReference type="PANTHER" id="PTHR43157">
    <property type="entry name" value="PHOSPHATIDYLINOSITOL-GLYCAN BIOSYNTHESIS CLASS F PROTEIN-RELATED"/>
    <property type="match status" value="1"/>
</dbReference>
<comment type="caution">
    <text evidence="3">The sequence shown here is derived from an EMBL/GenBank/DDBJ whole genome shotgun (WGS) entry which is preliminary data.</text>
</comment>
<dbReference type="STRING" id="1447883.A0A2B7Z2G4"/>
<dbReference type="SUPFAM" id="SSF51735">
    <property type="entry name" value="NAD(P)-binding Rossmann-fold domains"/>
    <property type="match status" value="1"/>
</dbReference>
<dbReference type="InterPro" id="IPR002347">
    <property type="entry name" value="SDR_fam"/>
</dbReference>